<organism evidence="1 2">
    <name type="scientific">Humitalea rosea</name>
    <dbReference type="NCBI Taxonomy" id="990373"/>
    <lineage>
        <taxon>Bacteria</taxon>
        <taxon>Pseudomonadati</taxon>
        <taxon>Pseudomonadota</taxon>
        <taxon>Alphaproteobacteria</taxon>
        <taxon>Acetobacterales</taxon>
        <taxon>Roseomonadaceae</taxon>
        <taxon>Humitalea</taxon>
    </lineage>
</organism>
<evidence type="ECO:0000313" key="1">
    <source>
        <dbReference type="EMBL" id="PZW48383.1"/>
    </source>
</evidence>
<dbReference type="Pfam" id="PF06945">
    <property type="entry name" value="DUF1289"/>
    <property type="match status" value="1"/>
</dbReference>
<evidence type="ECO:0008006" key="3">
    <source>
        <dbReference type="Google" id="ProtNLM"/>
    </source>
</evidence>
<sequence length="52" mass="5374">MESPCKQICVLDAAGRVCLGCGRTLAEIAAWGTATEAEQARIAQAAAARLAR</sequence>
<keyword evidence="2" id="KW-1185">Reference proteome</keyword>
<proteinExistence type="predicted"/>
<evidence type="ECO:0000313" key="2">
    <source>
        <dbReference type="Proteomes" id="UP000249688"/>
    </source>
</evidence>
<comment type="caution">
    <text evidence="1">The sequence shown here is derived from an EMBL/GenBank/DDBJ whole genome shotgun (WGS) entry which is preliminary data.</text>
</comment>
<dbReference type="AlphaFoldDB" id="A0A2W7IN45"/>
<protein>
    <recommendedName>
        <fullName evidence="3">Fe-S protein YdhL (DUF1289 family)</fullName>
    </recommendedName>
</protein>
<dbReference type="PANTHER" id="PTHR35175:SF2">
    <property type="entry name" value="DUF1289 DOMAIN-CONTAINING PROTEIN"/>
    <property type="match status" value="1"/>
</dbReference>
<accession>A0A2W7IN45</accession>
<name>A0A2W7IN45_9PROT</name>
<dbReference type="OrthoDB" id="9811423at2"/>
<dbReference type="PANTHER" id="PTHR35175">
    <property type="entry name" value="DUF1289 DOMAIN-CONTAINING PROTEIN"/>
    <property type="match status" value="1"/>
</dbReference>
<dbReference type="RefSeq" id="WP_111397256.1">
    <property type="nucleotide sequence ID" value="NZ_QKYU01000005.1"/>
</dbReference>
<dbReference type="InterPro" id="IPR010710">
    <property type="entry name" value="DUF1289"/>
</dbReference>
<gene>
    <name evidence="1" type="ORF">C8P66_105132</name>
</gene>
<dbReference type="Proteomes" id="UP000249688">
    <property type="component" value="Unassembled WGS sequence"/>
</dbReference>
<dbReference type="EMBL" id="QKYU01000005">
    <property type="protein sequence ID" value="PZW48383.1"/>
    <property type="molecule type" value="Genomic_DNA"/>
</dbReference>
<reference evidence="1 2" key="1">
    <citation type="submission" date="2018-06" db="EMBL/GenBank/DDBJ databases">
        <title>Genomic Encyclopedia of Archaeal and Bacterial Type Strains, Phase II (KMG-II): from individual species to whole genera.</title>
        <authorList>
            <person name="Goeker M."/>
        </authorList>
    </citation>
    <scope>NUCLEOTIDE SEQUENCE [LARGE SCALE GENOMIC DNA]</scope>
    <source>
        <strain evidence="1 2">DSM 24525</strain>
    </source>
</reference>